<dbReference type="PANTHER" id="PTHR43245:SF54">
    <property type="entry name" value="BLL0593 PROTEIN"/>
    <property type="match status" value="1"/>
</dbReference>
<dbReference type="SUPFAM" id="SSF51735">
    <property type="entry name" value="NAD(P)-binding Rossmann-fold domains"/>
    <property type="match status" value="1"/>
</dbReference>
<dbReference type="Gene3D" id="3.40.50.720">
    <property type="entry name" value="NAD(P)-binding Rossmann-like Domain"/>
    <property type="match status" value="1"/>
</dbReference>
<keyword evidence="4" id="KW-1185">Reference proteome</keyword>
<accession>A0ABZ2PGW3</accession>
<dbReference type="Proteomes" id="UP001432000">
    <property type="component" value="Chromosome"/>
</dbReference>
<dbReference type="EMBL" id="CP147846">
    <property type="protein sequence ID" value="WXG68356.1"/>
    <property type="molecule type" value="Genomic_DNA"/>
</dbReference>
<dbReference type="PANTHER" id="PTHR43245">
    <property type="entry name" value="BIFUNCTIONAL POLYMYXIN RESISTANCE PROTEIN ARNA"/>
    <property type="match status" value="1"/>
</dbReference>
<reference evidence="3 4" key="1">
    <citation type="submission" date="2024-03" db="EMBL/GenBank/DDBJ databases">
        <title>Natural products discovery in diverse microorganisms through a two-stage MS feature dereplication strategy.</title>
        <authorList>
            <person name="Zhang R."/>
        </authorList>
    </citation>
    <scope>NUCLEOTIDE SEQUENCE [LARGE SCALE GENOMIC DNA]</scope>
    <source>
        <strain evidence="3 4">18930</strain>
    </source>
</reference>
<dbReference type="Pfam" id="PF01370">
    <property type="entry name" value="Epimerase"/>
    <property type="match status" value="1"/>
</dbReference>
<evidence type="ECO:0000259" key="2">
    <source>
        <dbReference type="Pfam" id="PF01370"/>
    </source>
</evidence>
<gene>
    <name evidence="3" type="ORF">WDS16_24700</name>
</gene>
<dbReference type="InterPro" id="IPR036291">
    <property type="entry name" value="NAD(P)-bd_dom_sf"/>
</dbReference>
<dbReference type="InterPro" id="IPR001509">
    <property type="entry name" value="Epimerase_deHydtase"/>
</dbReference>
<organism evidence="3 4">
    <name type="scientific">Rhodococcus sovatensis</name>
    <dbReference type="NCBI Taxonomy" id="1805840"/>
    <lineage>
        <taxon>Bacteria</taxon>
        <taxon>Bacillati</taxon>
        <taxon>Actinomycetota</taxon>
        <taxon>Actinomycetes</taxon>
        <taxon>Mycobacteriales</taxon>
        <taxon>Nocardiaceae</taxon>
        <taxon>Rhodococcus</taxon>
    </lineage>
</organism>
<evidence type="ECO:0000313" key="4">
    <source>
        <dbReference type="Proteomes" id="UP001432000"/>
    </source>
</evidence>
<feature type="domain" description="NAD-dependent epimerase/dehydratase" evidence="2">
    <location>
        <begin position="7"/>
        <end position="216"/>
    </location>
</feature>
<feature type="region of interest" description="Disordered" evidence="1">
    <location>
        <begin position="307"/>
        <end position="328"/>
    </location>
</feature>
<sequence>MTPRLRILVTGSSGHLGEALVRVLGSRGHHVVGLDIVASPSTTHVASIADRAAVRDAVDGVDAVVHAATLHKPHVDSHSRQDFIDVNVSGTLSGLEESVRAGVGRFVFTSSTTTFGRAMTPPAGAPASWITEDVVPVPRNIYGTTKTAAEDLGRLFAQDHGLPVVVLRTSRFFPEADDRPDVRQAYSDANLKTNELLYRRVDIADAVDAHECALESAQRIGFGRYIISATTPFQESDRAELRADAPAVVQRLFPRYAQIYEELGWQMFPSLDRIYLNTAARRDLGWQPVHDFASALAQLERGESPFSPLTSQIGLKGYHDTPTGPYTR</sequence>
<name>A0ABZ2PGW3_9NOCA</name>
<dbReference type="InterPro" id="IPR050177">
    <property type="entry name" value="Lipid_A_modif_metabolic_enz"/>
</dbReference>
<proteinExistence type="predicted"/>
<evidence type="ECO:0000313" key="3">
    <source>
        <dbReference type="EMBL" id="WXG68356.1"/>
    </source>
</evidence>
<protein>
    <submittedName>
        <fullName evidence="3">NAD(P)-dependent oxidoreductase</fullName>
    </submittedName>
</protein>
<evidence type="ECO:0000256" key="1">
    <source>
        <dbReference type="SAM" id="MobiDB-lite"/>
    </source>
</evidence>
<dbReference type="RefSeq" id="WP_338888508.1">
    <property type="nucleotide sequence ID" value="NZ_CP147846.1"/>
</dbReference>